<keyword evidence="2" id="KW-0472">Membrane</keyword>
<evidence type="ECO:0000313" key="4">
    <source>
        <dbReference type="Proteomes" id="UP000050525"/>
    </source>
</evidence>
<dbReference type="EMBL" id="AKHW03006817">
    <property type="protein sequence ID" value="KYO18339.1"/>
    <property type="molecule type" value="Genomic_DNA"/>
</dbReference>
<dbReference type="PANTHER" id="PTHR47218">
    <property type="entry name" value="C-TYPE LECTIN DOMAIN FAMILY 7 MEMBER A"/>
    <property type="match status" value="1"/>
</dbReference>
<feature type="region of interest" description="Disordered" evidence="1">
    <location>
        <begin position="98"/>
        <end position="205"/>
    </location>
</feature>
<feature type="compositionally biased region" description="Basic and acidic residues" evidence="1">
    <location>
        <begin position="244"/>
        <end position="260"/>
    </location>
</feature>
<organism evidence="3 4">
    <name type="scientific">Alligator mississippiensis</name>
    <name type="common">American alligator</name>
    <dbReference type="NCBI Taxonomy" id="8496"/>
    <lineage>
        <taxon>Eukaryota</taxon>
        <taxon>Metazoa</taxon>
        <taxon>Chordata</taxon>
        <taxon>Craniata</taxon>
        <taxon>Vertebrata</taxon>
        <taxon>Euteleostomi</taxon>
        <taxon>Archelosauria</taxon>
        <taxon>Archosauria</taxon>
        <taxon>Crocodylia</taxon>
        <taxon>Alligatoridae</taxon>
        <taxon>Alligatorinae</taxon>
        <taxon>Alligator</taxon>
    </lineage>
</organism>
<comment type="caution">
    <text evidence="3">The sequence shown here is derived from an EMBL/GenBank/DDBJ whole genome shotgun (WGS) entry which is preliminary data.</text>
</comment>
<feature type="region of interest" description="Disordered" evidence="1">
    <location>
        <begin position="29"/>
        <end position="61"/>
    </location>
</feature>
<feature type="compositionally biased region" description="Low complexity" evidence="1">
    <location>
        <begin position="139"/>
        <end position="151"/>
    </location>
</feature>
<feature type="compositionally biased region" description="Polar residues" evidence="1">
    <location>
        <begin position="172"/>
        <end position="187"/>
    </location>
</feature>
<accession>A0A151M1F6</accession>
<evidence type="ECO:0000313" key="3">
    <source>
        <dbReference type="EMBL" id="KYO18339.1"/>
    </source>
</evidence>
<feature type="region of interest" description="Disordered" evidence="1">
    <location>
        <begin position="243"/>
        <end position="288"/>
    </location>
</feature>
<dbReference type="SUPFAM" id="SSF56436">
    <property type="entry name" value="C-type lectin-like"/>
    <property type="match status" value="1"/>
</dbReference>
<dbReference type="InterPro" id="IPR042808">
    <property type="entry name" value="CLEC7A"/>
</dbReference>
<sequence>MITYSDLKFDFSKHGDKVRQKEMTTYSELKFQNQAEQQRGRRFQEAGSRGAGGSPSPSRRHKALLPRWQCATVALGILCLVLLIATGVLSYLVTKLSQGKGNNSEPLTSCSGQQPGLPKIQDKQPGDTVMELSPGKGNSSEQPPSYPSQQPGHPEISEEQRGDTVMELSPRKGNSSELPPSCPSQQPGLPKIPDEHPGDTGQKCPAQWATAEGRSYLFSPEKGTWEHCKSSCMSQSARLLSTQKRKELGARKGHKQREQARCPFSSSSSELHHPPLVNGEEQDKDCLF</sequence>
<dbReference type="AlphaFoldDB" id="A0A151M1F6"/>
<keyword evidence="2" id="KW-1133">Transmembrane helix</keyword>
<dbReference type="Gene3D" id="3.10.100.10">
    <property type="entry name" value="Mannose-Binding Protein A, subunit A"/>
    <property type="match status" value="1"/>
</dbReference>
<name>A0A151M1F6_ALLMI</name>
<evidence type="ECO:0000256" key="1">
    <source>
        <dbReference type="SAM" id="MobiDB-lite"/>
    </source>
</evidence>
<gene>
    <name evidence="3" type="ORF">Y1Q_0008472</name>
</gene>
<keyword evidence="4" id="KW-1185">Reference proteome</keyword>
<dbReference type="GO" id="GO:0071226">
    <property type="term" value="P:cellular response to molecule of fungal origin"/>
    <property type="evidence" value="ECO:0007669"/>
    <property type="project" value="InterPro"/>
</dbReference>
<keyword evidence="2" id="KW-0812">Transmembrane</keyword>
<reference evidence="3 4" key="1">
    <citation type="journal article" date="2012" name="Genome Biol.">
        <title>Sequencing three crocodilian genomes to illuminate the evolution of archosaurs and amniotes.</title>
        <authorList>
            <person name="St John J.A."/>
            <person name="Braun E.L."/>
            <person name="Isberg S.R."/>
            <person name="Miles L.G."/>
            <person name="Chong A.Y."/>
            <person name="Gongora J."/>
            <person name="Dalzell P."/>
            <person name="Moran C."/>
            <person name="Bed'hom B."/>
            <person name="Abzhanov A."/>
            <person name="Burgess S.C."/>
            <person name="Cooksey A.M."/>
            <person name="Castoe T.A."/>
            <person name="Crawford N.G."/>
            <person name="Densmore L.D."/>
            <person name="Drew J.C."/>
            <person name="Edwards S.V."/>
            <person name="Faircloth B.C."/>
            <person name="Fujita M.K."/>
            <person name="Greenwold M.J."/>
            <person name="Hoffmann F.G."/>
            <person name="Howard J.M."/>
            <person name="Iguchi T."/>
            <person name="Janes D.E."/>
            <person name="Khan S.Y."/>
            <person name="Kohno S."/>
            <person name="de Koning A.J."/>
            <person name="Lance S.L."/>
            <person name="McCarthy F.M."/>
            <person name="McCormack J.E."/>
            <person name="Merchant M.E."/>
            <person name="Peterson D.G."/>
            <person name="Pollock D.D."/>
            <person name="Pourmand N."/>
            <person name="Raney B.J."/>
            <person name="Roessler K.A."/>
            <person name="Sanford J.R."/>
            <person name="Sawyer R.H."/>
            <person name="Schmidt C.J."/>
            <person name="Triplett E.W."/>
            <person name="Tuberville T.D."/>
            <person name="Venegas-Anaya M."/>
            <person name="Howard J.T."/>
            <person name="Jarvis E.D."/>
            <person name="Guillette L.J.Jr."/>
            <person name="Glenn T.C."/>
            <person name="Green R.E."/>
            <person name="Ray D.A."/>
        </authorList>
    </citation>
    <scope>NUCLEOTIDE SEQUENCE [LARGE SCALE GENOMIC DNA]</scope>
    <source>
        <strain evidence="3">KSC_2009_1</strain>
    </source>
</reference>
<dbReference type="Proteomes" id="UP000050525">
    <property type="component" value="Unassembled WGS sequence"/>
</dbReference>
<dbReference type="PANTHER" id="PTHR47218:SF2">
    <property type="entry name" value="C-TYPE LECTIN DOMAIN-CONTAINING PROTEIN"/>
    <property type="match status" value="1"/>
</dbReference>
<feature type="compositionally biased region" description="Polar residues" evidence="1">
    <location>
        <begin position="98"/>
        <end position="114"/>
    </location>
</feature>
<feature type="compositionally biased region" description="Basic and acidic residues" evidence="1">
    <location>
        <begin position="155"/>
        <end position="164"/>
    </location>
</feature>
<dbReference type="GO" id="GO:0001872">
    <property type="term" value="F:(1-&gt;3)-beta-D-glucan binding"/>
    <property type="evidence" value="ECO:0007669"/>
    <property type="project" value="InterPro"/>
</dbReference>
<evidence type="ECO:0000256" key="2">
    <source>
        <dbReference type="SAM" id="Phobius"/>
    </source>
</evidence>
<protein>
    <submittedName>
        <fullName evidence="3">Uncharacterized protein</fullName>
    </submittedName>
</protein>
<feature type="transmembrane region" description="Helical" evidence="2">
    <location>
        <begin position="68"/>
        <end position="93"/>
    </location>
</feature>
<dbReference type="InterPro" id="IPR016187">
    <property type="entry name" value="CTDL_fold"/>
</dbReference>
<dbReference type="InterPro" id="IPR016186">
    <property type="entry name" value="C-type_lectin-like/link_sf"/>
</dbReference>
<proteinExistence type="predicted"/>